<sequence>MPIRSSRGRAGAYRAVWQWPLRSPARLAVTVVVLGGLVFGLVSLGGSGGAASGGLIAGGGSGGNRWDSGSSGVSATPTPTLLPPVPELTPEALPVSQAPRQALETARVWAAAWVNHPDGMTSQQWVAGLRPYTTDEFLGVLAGVDPSNVPASRVTGPATPTRVAPKSIEVTVPTDTLTLRILVVDTEAGWKVSRYDRA</sequence>
<gene>
    <name evidence="2" type="ORF">HDA37_003214</name>
</gene>
<keyword evidence="1" id="KW-0812">Transmembrane</keyword>
<keyword evidence="1" id="KW-0472">Membrane</keyword>
<dbReference type="GeneID" id="98052946"/>
<name>A0A852W2L8_PSEA5</name>
<dbReference type="EMBL" id="JACCCZ010000001">
    <property type="protein sequence ID" value="NYG02929.1"/>
    <property type="molecule type" value="Genomic_DNA"/>
</dbReference>
<proteinExistence type="predicted"/>
<comment type="caution">
    <text evidence="2">The sequence shown here is derived from an EMBL/GenBank/DDBJ whole genome shotgun (WGS) entry which is preliminary data.</text>
</comment>
<accession>A0A852W2L8</accession>
<keyword evidence="1" id="KW-1133">Transmembrane helix</keyword>
<evidence type="ECO:0000256" key="1">
    <source>
        <dbReference type="SAM" id="Phobius"/>
    </source>
</evidence>
<reference evidence="2 3" key="1">
    <citation type="submission" date="2020-07" db="EMBL/GenBank/DDBJ databases">
        <title>Sequencing the genomes of 1000 actinobacteria strains.</title>
        <authorList>
            <person name="Klenk H.-P."/>
        </authorList>
    </citation>
    <scope>NUCLEOTIDE SEQUENCE [LARGE SCALE GENOMIC DNA]</scope>
    <source>
        <strain evidence="2 3">DSM 44749</strain>
    </source>
</reference>
<evidence type="ECO:0000313" key="3">
    <source>
        <dbReference type="Proteomes" id="UP000549695"/>
    </source>
</evidence>
<keyword evidence="3" id="KW-1185">Reference proteome</keyword>
<dbReference type="RefSeq" id="WP_062398831.1">
    <property type="nucleotide sequence ID" value="NZ_BAAAJZ010000003.1"/>
</dbReference>
<protein>
    <submittedName>
        <fullName evidence="2">Uncharacterized protein</fullName>
    </submittedName>
</protein>
<dbReference type="Proteomes" id="UP000549695">
    <property type="component" value="Unassembled WGS sequence"/>
</dbReference>
<feature type="transmembrane region" description="Helical" evidence="1">
    <location>
        <begin position="27"/>
        <end position="46"/>
    </location>
</feature>
<organism evidence="2 3">
    <name type="scientific">Pseudonocardia alni</name>
    <name type="common">Amycolata alni</name>
    <dbReference type="NCBI Taxonomy" id="33907"/>
    <lineage>
        <taxon>Bacteria</taxon>
        <taxon>Bacillati</taxon>
        <taxon>Actinomycetota</taxon>
        <taxon>Actinomycetes</taxon>
        <taxon>Pseudonocardiales</taxon>
        <taxon>Pseudonocardiaceae</taxon>
        <taxon>Pseudonocardia</taxon>
    </lineage>
</organism>
<evidence type="ECO:0000313" key="2">
    <source>
        <dbReference type="EMBL" id="NYG02929.1"/>
    </source>
</evidence>
<dbReference type="AlphaFoldDB" id="A0A852W2L8"/>